<proteinExistence type="predicted"/>
<reference evidence="4" key="1">
    <citation type="journal article" date="2014" name="Int. J. Syst. Evol. Microbiol.">
        <title>Complete genome sequence of Corynebacterium casei LMG S-19264T (=DSM 44701T), isolated from a smear-ripened cheese.</title>
        <authorList>
            <consortium name="US DOE Joint Genome Institute (JGI-PGF)"/>
            <person name="Walter F."/>
            <person name="Albersmeier A."/>
            <person name="Kalinowski J."/>
            <person name="Ruckert C."/>
        </authorList>
    </citation>
    <scope>NUCLEOTIDE SEQUENCE</scope>
    <source>
        <strain evidence="4">CGMCC 4.7299</strain>
    </source>
</reference>
<dbReference type="PROSITE" id="PS50977">
    <property type="entry name" value="HTH_TETR_2"/>
    <property type="match status" value="1"/>
</dbReference>
<comment type="caution">
    <text evidence="4">The sequence shown here is derived from an EMBL/GenBank/DDBJ whole genome shotgun (WGS) entry which is preliminary data.</text>
</comment>
<dbReference type="PRINTS" id="PR00455">
    <property type="entry name" value="HTHTETR"/>
</dbReference>
<dbReference type="PANTHER" id="PTHR43479">
    <property type="entry name" value="ACREF/ENVCD OPERON REPRESSOR-RELATED"/>
    <property type="match status" value="1"/>
</dbReference>
<dbReference type="Proteomes" id="UP000656042">
    <property type="component" value="Unassembled WGS sequence"/>
</dbReference>
<dbReference type="Gene3D" id="1.10.357.10">
    <property type="entry name" value="Tetracycline Repressor, domain 2"/>
    <property type="match status" value="1"/>
</dbReference>
<feature type="DNA-binding region" description="H-T-H motif" evidence="2">
    <location>
        <begin position="32"/>
        <end position="51"/>
    </location>
</feature>
<dbReference type="Pfam" id="PF00440">
    <property type="entry name" value="TetR_N"/>
    <property type="match status" value="1"/>
</dbReference>
<reference evidence="4" key="2">
    <citation type="submission" date="2020-09" db="EMBL/GenBank/DDBJ databases">
        <authorList>
            <person name="Sun Q."/>
            <person name="Zhou Y."/>
        </authorList>
    </citation>
    <scope>NUCLEOTIDE SEQUENCE</scope>
    <source>
        <strain evidence="4">CGMCC 4.7299</strain>
    </source>
</reference>
<dbReference type="EMBL" id="BMMX01000042">
    <property type="protein sequence ID" value="GGL13630.1"/>
    <property type="molecule type" value="Genomic_DNA"/>
</dbReference>
<evidence type="ECO:0000313" key="5">
    <source>
        <dbReference type="Proteomes" id="UP000656042"/>
    </source>
</evidence>
<dbReference type="InterPro" id="IPR050624">
    <property type="entry name" value="HTH-type_Tx_Regulator"/>
</dbReference>
<dbReference type="AlphaFoldDB" id="A0A8J3C6Z7"/>
<sequence>MAGTDRRVRRTRRALQQALVSLVIERGYERTTVQEVLDRADVGRTTFYAHFRDKDALFASCFDDLAEELRTELAAMQPGLPPADPVRPIGVVFGHAHRHREVYRAICRRPQANPALAFLHRQVADLLREHLSDAGARMPVDVMAEYHAGALLALLIWWVTNDFPYGPDEIARLCQTMMAPAVMAGLRDGGPHGLA</sequence>
<protein>
    <submittedName>
        <fullName evidence="4">TetR family transcriptional regulator</fullName>
    </submittedName>
</protein>
<dbReference type="InterPro" id="IPR039532">
    <property type="entry name" value="TetR_C_Firmicutes"/>
</dbReference>
<gene>
    <name evidence="4" type="ORF">GCM10012284_55560</name>
</gene>
<accession>A0A8J3C6Z7</accession>
<dbReference type="GO" id="GO:0003677">
    <property type="term" value="F:DNA binding"/>
    <property type="evidence" value="ECO:0007669"/>
    <property type="project" value="UniProtKB-UniRule"/>
</dbReference>
<dbReference type="PANTHER" id="PTHR43479:SF7">
    <property type="entry name" value="TETR-FAMILY TRANSCRIPTIONAL REGULATOR"/>
    <property type="match status" value="1"/>
</dbReference>
<name>A0A8J3C6Z7_9ACTN</name>
<dbReference type="InterPro" id="IPR001647">
    <property type="entry name" value="HTH_TetR"/>
</dbReference>
<keyword evidence="5" id="KW-1185">Reference proteome</keyword>
<feature type="domain" description="HTH tetR-type" evidence="3">
    <location>
        <begin position="9"/>
        <end position="69"/>
    </location>
</feature>
<dbReference type="SUPFAM" id="SSF46689">
    <property type="entry name" value="Homeodomain-like"/>
    <property type="match status" value="1"/>
</dbReference>
<dbReference type="InterPro" id="IPR023772">
    <property type="entry name" value="DNA-bd_HTH_TetR-type_CS"/>
</dbReference>
<dbReference type="InterPro" id="IPR009057">
    <property type="entry name" value="Homeodomain-like_sf"/>
</dbReference>
<evidence type="ECO:0000259" key="3">
    <source>
        <dbReference type="PROSITE" id="PS50977"/>
    </source>
</evidence>
<dbReference type="PROSITE" id="PS01081">
    <property type="entry name" value="HTH_TETR_1"/>
    <property type="match status" value="1"/>
</dbReference>
<dbReference type="RefSeq" id="WP_189082278.1">
    <property type="nucleotide sequence ID" value="NZ_BMMX01000042.1"/>
</dbReference>
<organism evidence="4 5">
    <name type="scientific">Mangrovihabitans endophyticus</name>
    <dbReference type="NCBI Taxonomy" id="1751298"/>
    <lineage>
        <taxon>Bacteria</taxon>
        <taxon>Bacillati</taxon>
        <taxon>Actinomycetota</taxon>
        <taxon>Actinomycetes</taxon>
        <taxon>Micromonosporales</taxon>
        <taxon>Micromonosporaceae</taxon>
        <taxon>Mangrovihabitans</taxon>
    </lineage>
</organism>
<evidence type="ECO:0000256" key="1">
    <source>
        <dbReference type="ARBA" id="ARBA00023125"/>
    </source>
</evidence>
<dbReference type="Pfam" id="PF14278">
    <property type="entry name" value="TetR_C_8"/>
    <property type="match status" value="1"/>
</dbReference>
<evidence type="ECO:0000313" key="4">
    <source>
        <dbReference type="EMBL" id="GGL13630.1"/>
    </source>
</evidence>
<keyword evidence="1 2" id="KW-0238">DNA-binding</keyword>
<evidence type="ECO:0000256" key="2">
    <source>
        <dbReference type="PROSITE-ProRule" id="PRU00335"/>
    </source>
</evidence>